<comment type="subunit">
    <text evidence="2 5">Homopentamer.</text>
</comment>
<dbReference type="Pfam" id="PF02465">
    <property type="entry name" value="FliD_N"/>
    <property type="match status" value="1"/>
</dbReference>
<dbReference type="EMBL" id="LN679998">
    <property type="protein sequence ID" value="CEJ74589.1"/>
    <property type="molecule type" value="Genomic_DNA"/>
</dbReference>
<comment type="function">
    <text evidence="5">Required for morphogenesis and for the elongation of the flagellar filament by facilitating polymerization of the flagellin monomers at the tip of growing filament. Forms a capping structure, which prevents flagellin subunits (transported through the central channel of the flagellum) from leaking out without polymerization at the distal end.</text>
</comment>
<sequence>MTRINTVRIPGLATGMDTDSMIKQMLSGEQNKVDKAKQKQQSVKWQQEIYRAVIKDVKDLQDKYFSVTSKDSIITSKAWNSTKVSSSNDKVMTATGSAGANNVDYNFEVVHLAKPASTTSKEATNGATIKRESKLNDLGLKEERKFTISFGKDGKDVSKEITINSDDTVDSLIAKINESTDGKVKASFSDMTGKLTIETNKTGESSKLSFISSKGSSTSPMDFLGLSDVPKGENAEIIVKSSKDKTFSKTLNEESNSFTIDGINYSVHAEGSADISSSQDVEPVVENMKKFAEDYNKIMDKVYGLVTEKKNKDFQPLTDAQKEDMKEEEIEKWEKKAKVGLLRNDSEMRTFMDHMQNAIFGENTKFLNECGLTSSEDYNKRGQISINEDKFRKALQNEGDRVYKAFAGNNNSVLEKMRKTMNNYVGGSSSIFARKAGLEKTSSAVKNYYSEQLKRQEDMIKSLQRKMDKREDQLYKQFGQLESSMNKLNSQMNYFAQA</sequence>
<evidence type="ECO:0000313" key="8">
    <source>
        <dbReference type="EMBL" id="CEJ74589.1"/>
    </source>
</evidence>
<keyword evidence="4 5" id="KW-0975">Bacterial flagellum</keyword>
<comment type="similarity">
    <text evidence="1 5">Belongs to the FliD family.</text>
</comment>
<keyword evidence="3 5" id="KW-0175">Coiled coil</keyword>
<keyword evidence="8" id="KW-0966">Cell projection</keyword>
<dbReference type="InterPro" id="IPR003481">
    <property type="entry name" value="FliD_N"/>
</dbReference>
<evidence type="ECO:0000256" key="5">
    <source>
        <dbReference type="RuleBase" id="RU362066"/>
    </source>
</evidence>
<keyword evidence="5" id="KW-0964">Secreted</keyword>
<dbReference type="Pfam" id="PF07196">
    <property type="entry name" value="Flagellin_IN"/>
    <property type="match status" value="1"/>
</dbReference>
<keyword evidence="9" id="KW-1185">Reference proteome</keyword>
<keyword evidence="8" id="KW-0969">Cilium</keyword>
<feature type="domain" description="Flagellar hook-associated protein 2 N-terminal" evidence="6">
    <location>
        <begin position="14"/>
        <end position="114"/>
    </location>
</feature>
<protein>
    <recommendedName>
        <fullName evidence="5">Flagellar hook-associated protein 2</fullName>
        <shortName evidence="5">HAP2</shortName>
    </recommendedName>
    <alternativeName>
        <fullName evidence="5">Flagellar cap protein</fullName>
    </alternativeName>
</protein>
<evidence type="ECO:0000313" key="9">
    <source>
        <dbReference type="Proteomes" id="UP000032811"/>
    </source>
</evidence>
<evidence type="ECO:0000256" key="4">
    <source>
        <dbReference type="ARBA" id="ARBA00023143"/>
    </source>
</evidence>
<reference evidence="8 9" key="1">
    <citation type="submission" date="2014-11" db="EMBL/GenBank/DDBJ databases">
        <authorList>
            <person name="Aslett M.A."/>
            <person name="De Silva N."/>
        </authorList>
    </citation>
    <scope>NUCLEOTIDE SEQUENCE [LARGE SCALE GENOMIC DNA]</scope>
    <source>
        <strain evidence="8 9">ATCC9714</strain>
    </source>
</reference>
<gene>
    <name evidence="8" type="primary">fliD</name>
    <name evidence="8" type="ORF">ATCC9714_24771</name>
</gene>
<name>A0ABM9RRB8_PARSO</name>
<keyword evidence="8" id="KW-0282">Flagellum</keyword>
<accession>A0ABM9RRB8</accession>
<evidence type="ECO:0000259" key="6">
    <source>
        <dbReference type="Pfam" id="PF02465"/>
    </source>
</evidence>
<dbReference type="PANTHER" id="PTHR30288:SF0">
    <property type="entry name" value="FLAGELLAR HOOK-ASSOCIATED PROTEIN 2"/>
    <property type="match status" value="1"/>
</dbReference>
<dbReference type="GeneID" id="97538305"/>
<comment type="subcellular location">
    <subcellularLocation>
        <location evidence="5">Secreted</location>
    </subcellularLocation>
    <subcellularLocation>
        <location evidence="5">Bacterial flagellum</location>
    </subcellularLocation>
</comment>
<dbReference type="Proteomes" id="UP000032811">
    <property type="component" value="Chromosome 1"/>
</dbReference>
<dbReference type="RefSeq" id="WP_054630130.1">
    <property type="nucleotide sequence ID" value="NZ_CDLJ01000014.1"/>
</dbReference>
<evidence type="ECO:0000259" key="7">
    <source>
        <dbReference type="Pfam" id="PF07195"/>
    </source>
</evidence>
<dbReference type="Pfam" id="PF07195">
    <property type="entry name" value="FliD_C"/>
    <property type="match status" value="1"/>
</dbReference>
<evidence type="ECO:0000256" key="2">
    <source>
        <dbReference type="ARBA" id="ARBA00011255"/>
    </source>
</evidence>
<proteinExistence type="inferred from homology"/>
<evidence type="ECO:0000256" key="1">
    <source>
        <dbReference type="ARBA" id="ARBA00009764"/>
    </source>
</evidence>
<feature type="coiled-coil region" evidence="5">
    <location>
        <begin position="446"/>
        <end position="473"/>
    </location>
</feature>
<dbReference type="InterPro" id="IPR010809">
    <property type="entry name" value="FliD_C"/>
</dbReference>
<evidence type="ECO:0000256" key="3">
    <source>
        <dbReference type="ARBA" id="ARBA00023054"/>
    </source>
</evidence>
<dbReference type="PANTHER" id="PTHR30288">
    <property type="entry name" value="FLAGELLAR CAP/ASSEMBLY PROTEIN FLID"/>
    <property type="match status" value="1"/>
</dbReference>
<feature type="domain" description="Flagellar hook-associated protein 2 C-terminal" evidence="7">
    <location>
        <begin position="234"/>
        <end position="490"/>
    </location>
</feature>
<dbReference type="InterPro" id="IPR010810">
    <property type="entry name" value="Flagellin_hook_IN_motif"/>
</dbReference>
<organism evidence="8 9">
    <name type="scientific">Paraclostridium sordellii</name>
    <name type="common">Clostridium sordellii</name>
    <dbReference type="NCBI Taxonomy" id="1505"/>
    <lineage>
        <taxon>Bacteria</taxon>
        <taxon>Bacillati</taxon>
        <taxon>Bacillota</taxon>
        <taxon>Clostridia</taxon>
        <taxon>Peptostreptococcales</taxon>
        <taxon>Peptostreptococcaceae</taxon>
        <taxon>Paraclostridium</taxon>
    </lineage>
</organism>
<dbReference type="InterPro" id="IPR040026">
    <property type="entry name" value="FliD"/>
</dbReference>